<dbReference type="Proteomes" id="UP000029385">
    <property type="component" value="Unassembled WGS sequence"/>
</dbReference>
<reference evidence="2 3" key="1">
    <citation type="submission" date="2013-09" db="EMBL/GenBank/DDBJ databases">
        <title>Genome sequencing of Arenimonas oryziterrae.</title>
        <authorList>
            <person name="Chen F."/>
            <person name="Wang G."/>
        </authorList>
    </citation>
    <scope>NUCLEOTIDE SEQUENCE [LARGE SCALE GENOMIC DNA]</scope>
    <source>
        <strain evidence="2 3">YC6267</strain>
    </source>
</reference>
<feature type="transmembrane region" description="Helical" evidence="1">
    <location>
        <begin position="314"/>
        <end position="335"/>
    </location>
</feature>
<keyword evidence="3" id="KW-1185">Reference proteome</keyword>
<feature type="transmembrane region" description="Helical" evidence="1">
    <location>
        <begin position="83"/>
        <end position="102"/>
    </location>
</feature>
<proteinExistence type="predicted"/>
<gene>
    <name evidence="2" type="ORF">N789_00650</name>
</gene>
<name>A0A091B113_9GAMM</name>
<sequence>MWLGLLLVAGAAEAHVKWFAKADPAEVPRPIGEVLSEPFFVDMLMLSLVAIYFFFIVDRLAVRRGFLADLDARMRRFDGSSIWVMRVCAAIFFLALAAWHWIYGTSFYLTPELLTHAAWVPWLHLVMALCALWRRTAPVTGAGILVLYAAAIGDYGLYHLIDYMIFLGIGYFFLVSAIEQGAWRKSGFIVLFAATGLTLTWAAIEKFAYPQWTYPLLAAKPGMLMGMTPMNYMILAGFVEFNITFVLLGAASMVGRVVAFGLQSVFVLAIFEFGMIDAIGHLMIIAILFVLFFRGPTEARNMLVLRDKGLWTEAYFMTGLYTLALVVMFMAYYGLHHVFYGT</sequence>
<organism evidence="2 3">
    <name type="scientific">Arenimonas oryziterrae DSM 21050 = YC6267</name>
    <dbReference type="NCBI Taxonomy" id="1121015"/>
    <lineage>
        <taxon>Bacteria</taxon>
        <taxon>Pseudomonadati</taxon>
        <taxon>Pseudomonadota</taxon>
        <taxon>Gammaproteobacteria</taxon>
        <taxon>Lysobacterales</taxon>
        <taxon>Lysobacteraceae</taxon>
        <taxon>Arenimonas</taxon>
    </lineage>
</organism>
<feature type="transmembrane region" description="Helical" evidence="1">
    <location>
        <begin position="266"/>
        <end position="293"/>
    </location>
</feature>
<evidence type="ECO:0000313" key="3">
    <source>
        <dbReference type="Proteomes" id="UP000029385"/>
    </source>
</evidence>
<dbReference type="EMBL" id="AVCI01000001">
    <property type="protein sequence ID" value="KFN44549.1"/>
    <property type="molecule type" value="Genomic_DNA"/>
</dbReference>
<accession>A0A091B113</accession>
<keyword evidence="1" id="KW-0812">Transmembrane</keyword>
<dbReference type="eggNOG" id="COG3544">
    <property type="taxonomic scope" value="Bacteria"/>
</dbReference>
<dbReference type="AlphaFoldDB" id="A0A091B113"/>
<dbReference type="PATRIC" id="fig|1121015.4.peg.130"/>
<feature type="transmembrane region" description="Helical" evidence="1">
    <location>
        <begin position="232"/>
        <end position="254"/>
    </location>
</feature>
<evidence type="ECO:0000256" key="1">
    <source>
        <dbReference type="SAM" id="Phobius"/>
    </source>
</evidence>
<comment type="caution">
    <text evidence="2">The sequence shown here is derived from an EMBL/GenBank/DDBJ whole genome shotgun (WGS) entry which is preliminary data.</text>
</comment>
<evidence type="ECO:0000313" key="2">
    <source>
        <dbReference type="EMBL" id="KFN44549.1"/>
    </source>
</evidence>
<feature type="transmembrane region" description="Helical" evidence="1">
    <location>
        <begin position="145"/>
        <end position="174"/>
    </location>
</feature>
<protein>
    <submittedName>
        <fullName evidence="2">Uncharacterized protein</fullName>
    </submittedName>
</protein>
<feature type="transmembrane region" description="Helical" evidence="1">
    <location>
        <begin position="114"/>
        <end position="133"/>
    </location>
</feature>
<feature type="transmembrane region" description="Helical" evidence="1">
    <location>
        <begin position="186"/>
        <end position="204"/>
    </location>
</feature>
<keyword evidence="1" id="KW-1133">Transmembrane helix</keyword>
<feature type="transmembrane region" description="Helical" evidence="1">
    <location>
        <begin position="38"/>
        <end position="62"/>
    </location>
</feature>
<dbReference type="STRING" id="1121015.GCA_000420545_01076"/>
<keyword evidence="1" id="KW-0472">Membrane</keyword>